<dbReference type="PROSITE" id="PS50011">
    <property type="entry name" value="PROTEIN_KINASE_DOM"/>
    <property type="match status" value="1"/>
</dbReference>
<dbReference type="GO" id="GO:0004693">
    <property type="term" value="F:cyclin-dependent protein serine/threonine kinase activity"/>
    <property type="evidence" value="ECO:0007669"/>
    <property type="project" value="UniProtKB-EC"/>
</dbReference>
<dbReference type="PANTHER" id="PTHR24056:SF171">
    <property type="entry name" value="CYCLIN-DEPENDENT KINASE 20"/>
    <property type="match status" value="1"/>
</dbReference>
<organism evidence="12 13">
    <name type="scientific">Dentipellis fragilis</name>
    <dbReference type="NCBI Taxonomy" id="205917"/>
    <lineage>
        <taxon>Eukaryota</taxon>
        <taxon>Fungi</taxon>
        <taxon>Dikarya</taxon>
        <taxon>Basidiomycota</taxon>
        <taxon>Agaricomycotina</taxon>
        <taxon>Agaricomycetes</taxon>
        <taxon>Russulales</taxon>
        <taxon>Hericiaceae</taxon>
        <taxon>Dentipellis</taxon>
    </lineage>
</organism>
<dbReference type="GO" id="GO:0005524">
    <property type="term" value="F:ATP binding"/>
    <property type="evidence" value="ECO:0007669"/>
    <property type="project" value="UniProtKB-KW"/>
</dbReference>
<dbReference type="Gene3D" id="1.10.510.10">
    <property type="entry name" value="Transferase(Phosphotransferase) domain 1"/>
    <property type="match status" value="1"/>
</dbReference>
<evidence type="ECO:0000256" key="1">
    <source>
        <dbReference type="ARBA" id="ARBA00006485"/>
    </source>
</evidence>
<keyword evidence="5" id="KW-0547">Nucleotide-binding</keyword>
<comment type="catalytic activity">
    <reaction evidence="8">
        <text>L-threonyl-[protein] + ATP = O-phospho-L-threonyl-[protein] + ADP + H(+)</text>
        <dbReference type="Rhea" id="RHEA:46608"/>
        <dbReference type="Rhea" id="RHEA-COMP:11060"/>
        <dbReference type="Rhea" id="RHEA-COMP:11605"/>
        <dbReference type="ChEBI" id="CHEBI:15378"/>
        <dbReference type="ChEBI" id="CHEBI:30013"/>
        <dbReference type="ChEBI" id="CHEBI:30616"/>
        <dbReference type="ChEBI" id="CHEBI:61977"/>
        <dbReference type="ChEBI" id="CHEBI:456216"/>
        <dbReference type="EC" id="2.7.11.22"/>
    </reaction>
</comment>
<dbReference type="Proteomes" id="UP000298327">
    <property type="component" value="Unassembled WGS sequence"/>
</dbReference>
<sequence>MVDVDRIWPLFALNRVRVSRERNTAKGRELVTQRQGCCDELQLLEANGVGSIELAVARTTYICVGIDVTFRSVHSRFAYIFRRRSGSMLIHNLDAFLVLRTDNRHYSPIPKVYNDGDQRTSKGATEAPFEASTACGDTPEILNDNDDARLRQKVEAAAEAGKKRWSEKKFVKEPLEAARSHGKEPSHGAKQDSQIRQEELDYLKGKGKATIKNAAWRSERFEDATVIAETLVSVVYRQRVHMSDGSHQWTAVKTGEADKHLTKEPHDIIKELRILLSLSHPNIINVLHHAFDQGRSLQSFWMPYIPHSLTALLASPRFSAQPYGADPQEAKDGPSDAFRVISKALVYQLLGAIAYLHEEGREIAHRDIKPSNILFCDNGCLKLIDFGIVFKVDESDADKKHNLWPEDSRKMYFEVGTGPYRAPELLFGPKSYDALAADRWALGATLAEFFTSLHGRNVNDDDDDWDSDDEQEDRTKAYIVGSPKSAWASVKWERCSLFDSSRGDLGLIWSIFSTRGTPNAETWPSFKDLPDATKVTFTEAEGVDLASLLPNMPLEHRRSETLSIAHCPPPDPTPSPLDLIHRFLVYPQASRLKARDALMHPWFQSEPPVLLLPETESAATSSALTSKSWNGKSLGDWLRVVMATREDHEETG</sequence>
<protein>
    <recommendedName>
        <fullName evidence="2">cyclin-dependent kinase</fullName>
        <ecNumber evidence="2">2.7.11.22</ecNumber>
    </recommendedName>
</protein>
<dbReference type="InterPro" id="IPR000719">
    <property type="entry name" value="Prot_kinase_dom"/>
</dbReference>
<dbReference type="AlphaFoldDB" id="A0A4Y9YR59"/>
<evidence type="ECO:0000256" key="2">
    <source>
        <dbReference type="ARBA" id="ARBA00012425"/>
    </source>
</evidence>
<evidence type="ECO:0000256" key="8">
    <source>
        <dbReference type="ARBA" id="ARBA00047811"/>
    </source>
</evidence>
<dbReference type="InterPro" id="IPR050108">
    <property type="entry name" value="CDK"/>
</dbReference>
<reference evidence="12 13" key="1">
    <citation type="submission" date="2019-02" db="EMBL/GenBank/DDBJ databases">
        <title>Genome sequencing of the rare red list fungi Dentipellis fragilis.</title>
        <authorList>
            <person name="Buettner E."/>
            <person name="Kellner H."/>
        </authorList>
    </citation>
    <scope>NUCLEOTIDE SEQUENCE [LARGE SCALE GENOMIC DNA]</scope>
    <source>
        <strain evidence="12 13">DSM 105465</strain>
    </source>
</reference>
<dbReference type="Pfam" id="PF00069">
    <property type="entry name" value="Pkinase"/>
    <property type="match status" value="1"/>
</dbReference>
<dbReference type="Gene3D" id="3.30.200.20">
    <property type="entry name" value="Phosphorylase Kinase, domain 1"/>
    <property type="match status" value="1"/>
</dbReference>
<evidence type="ECO:0000256" key="6">
    <source>
        <dbReference type="ARBA" id="ARBA00022777"/>
    </source>
</evidence>
<evidence type="ECO:0000256" key="4">
    <source>
        <dbReference type="ARBA" id="ARBA00022679"/>
    </source>
</evidence>
<dbReference type="EC" id="2.7.11.22" evidence="2"/>
<keyword evidence="4" id="KW-0808">Transferase</keyword>
<name>A0A4Y9YR59_9AGAM</name>
<evidence type="ECO:0000256" key="10">
    <source>
        <dbReference type="SAM" id="MobiDB-lite"/>
    </source>
</evidence>
<keyword evidence="6" id="KW-0418">Kinase</keyword>
<dbReference type="InterPro" id="IPR008271">
    <property type="entry name" value="Ser/Thr_kinase_AS"/>
</dbReference>
<dbReference type="SUPFAM" id="SSF56112">
    <property type="entry name" value="Protein kinase-like (PK-like)"/>
    <property type="match status" value="1"/>
</dbReference>
<keyword evidence="13" id="KW-1185">Reference proteome</keyword>
<evidence type="ECO:0000313" key="13">
    <source>
        <dbReference type="Proteomes" id="UP000298327"/>
    </source>
</evidence>
<dbReference type="EMBL" id="SEOQ01000366">
    <property type="protein sequence ID" value="TFY64632.1"/>
    <property type="molecule type" value="Genomic_DNA"/>
</dbReference>
<gene>
    <name evidence="12" type="ORF">EVG20_g5881</name>
</gene>
<dbReference type="OrthoDB" id="413582at2759"/>
<evidence type="ECO:0000256" key="5">
    <source>
        <dbReference type="ARBA" id="ARBA00022741"/>
    </source>
</evidence>
<dbReference type="InterPro" id="IPR011009">
    <property type="entry name" value="Kinase-like_dom_sf"/>
</dbReference>
<keyword evidence="7" id="KW-0067">ATP-binding</keyword>
<dbReference type="SMART" id="SM00220">
    <property type="entry name" value="S_TKc"/>
    <property type="match status" value="1"/>
</dbReference>
<evidence type="ECO:0000256" key="7">
    <source>
        <dbReference type="ARBA" id="ARBA00022840"/>
    </source>
</evidence>
<dbReference type="STRING" id="205917.A0A4Y9YR59"/>
<dbReference type="PANTHER" id="PTHR24056">
    <property type="entry name" value="CELL DIVISION PROTEIN KINASE"/>
    <property type="match status" value="1"/>
</dbReference>
<evidence type="ECO:0000313" key="12">
    <source>
        <dbReference type="EMBL" id="TFY64632.1"/>
    </source>
</evidence>
<feature type="region of interest" description="Disordered" evidence="10">
    <location>
        <begin position="174"/>
        <end position="195"/>
    </location>
</feature>
<feature type="region of interest" description="Disordered" evidence="10">
    <location>
        <begin position="110"/>
        <end position="142"/>
    </location>
</feature>
<evidence type="ECO:0000259" key="11">
    <source>
        <dbReference type="PROSITE" id="PS50011"/>
    </source>
</evidence>
<accession>A0A4Y9YR59</accession>
<comment type="similarity">
    <text evidence="1">Belongs to the protein kinase superfamily. CMGC Ser/Thr protein kinase family. CDC2/CDKX subfamily.</text>
</comment>
<proteinExistence type="inferred from homology"/>
<evidence type="ECO:0000256" key="9">
    <source>
        <dbReference type="ARBA" id="ARBA00048367"/>
    </source>
</evidence>
<dbReference type="PROSITE" id="PS00108">
    <property type="entry name" value="PROTEIN_KINASE_ST"/>
    <property type="match status" value="1"/>
</dbReference>
<comment type="catalytic activity">
    <reaction evidence="9">
        <text>L-seryl-[protein] + ATP = O-phospho-L-seryl-[protein] + ADP + H(+)</text>
        <dbReference type="Rhea" id="RHEA:17989"/>
        <dbReference type="Rhea" id="RHEA-COMP:9863"/>
        <dbReference type="Rhea" id="RHEA-COMP:11604"/>
        <dbReference type="ChEBI" id="CHEBI:15378"/>
        <dbReference type="ChEBI" id="CHEBI:29999"/>
        <dbReference type="ChEBI" id="CHEBI:30616"/>
        <dbReference type="ChEBI" id="CHEBI:83421"/>
        <dbReference type="ChEBI" id="CHEBI:456216"/>
        <dbReference type="EC" id="2.7.11.22"/>
    </reaction>
</comment>
<keyword evidence="3" id="KW-0723">Serine/threonine-protein kinase</keyword>
<dbReference type="GO" id="GO:0005634">
    <property type="term" value="C:nucleus"/>
    <property type="evidence" value="ECO:0007669"/>
    <property type="project" value="TreeGrafter"/>
</dbReference>
<comment type="caution">
    <text evidence="12">The sequence shown here is derived from an EMBL/GenBank/DDBJ whole genome shotgun (WGS) entry which is preliminary data.</text>
</comment>
<evidence type="ECO:0000256" key="3">
    <source>
        <dbReference type="ARBA" id="ARBA00022527"/>
    </source>
</evidence>
<feature type="domain" description="Protein kinase" evidence="11">
    <location>
        <begin position="221"/>
        <end position="603"/>
    </location>
</feature>